<evidence type="ECO:0000313" key="2">
    <source>
        <dbReference type="EMBL" id="AGF79248.1"/>
    </source>
</evidence>
<evidence type="ECO:0000313" key="3">
    <source>
        <dbReference type="Proteomes" id="UP000011721"/>
    </source>
</evidence>
<dbReference type="Proteomes" id="UP000011721">
    <property type="component" value="Chromosome"/>
</dbReference>
<dbReference type="STRING" id="1167006.UWK_02712"/>
<gene>
    <name evidence="2" type="ordered locus">UWK_02712</name>
</gene>
<organism evidence="2 3">
    <name type="scientific">Desulfocapsa sulfexigens (strain DSM 10523 / SB164P1)</name>
    <dbReference type="NCBI Taxonomy" id="1167006"/>
    <lineage>
        <taxon>Bacteria</taxon>
        <taxon>Pseudomonadati</taxon>
        <taxon>Thermodesulfobacteriota</taxon>
        <taxon>Desulfobulbia</taxon>
        <taxon>Desulfobulbales</taxon>
        <taxon>Desulfocapsaceae</taxon>
        <taxon>Desulfocapsa</taxon>
    </lineage>
</organism>
<dbReference type="OrthoDB" id="5420732at2"/>
<feature type="region of interest" description="Disordered" evidence="1">
    <location>
        <begin position="381"/>
        <end position="424"/>
    </location>
</feature>
<protein>
    <submittedName>
        <fullName evidence="2">Uncharacterized protein</fullName>
    </submittedName>
</protein>
<proteinExistence type="predicted"/>
<dbReference type="AlphaFoldDB" id="M1P700"/>
<sequence length="424" mass="48386">MKETSVHPSLLSYLLPEQQKFYLRLRPATPNTSPDNFSSAPFTILNDADPLARTFRGAFVTDFGSTIKEVNLLIQRDTIQWPLEQDSFLNNSIIDQYWQQAMTMRRARTPEHSILLATQVDRQQQLLAFASLFYCRKKEVFFELPCPECGKTLQLCKDDVLLQLAGLAPYSTGLHRYLFCPSCTQSNGQSLWYTREKQANEPSTVHDCRQLFIDYSKFDSQPLQDNPFPCLNCQDHELCYGSQQAVHDTIFGLAFYPFYMLITERDSLDGFHLLPLLQHKQFPSFQEPSASVPSPTDTIQEKRGEQNHDEAILTIMQKLAQKHKQKAPVSFHKENISSNHISSVRDSDTVDDFSQETVIMGGPENHFSTDEDTVQTVKMPPPDKATFNTTYTPEHPDGQLSEKNPIPENDELAETIILRPGKKS</sequence>
<evidence type="ECO:0000256" key="1">
    <source>
        <dbReference type="SAM" id="MobiDB-lite"/>
    </source>
</evidence>
<dbReference type="RefSeq" id="WP_015404934.1">
    <property type="nucleotide sequence ID" value="NC_020304.1"/>
</dbReference>
<dbReference type="EMBL" id="CP003985">
    <property type="protein sequence ID" value="AGF79248.1"/>
    <property type="molecule type" value="Genomic_DNA"/>
</dbReference>
<dbReference type="KEGG" id="dsf:UWK_02712"/>
<keyword evidence="3" id="KW-1185">Reference proteome</keyword>
<reference evidence="3" key="1">
    <citation type="journal article" date="2013" name="Stand. Genomic Sci.">
        <title>Complete genome sequence of Desulfocapsa sulfexigens, a marine deltaproteobacterium specialized in disproportionating inorganic sulfur compounds.</title>
        <authorList>
            <person name="Finster K.W."/>
            <person name="Kjeldsen K.U."/>
            <person name="Kube M."/>
            <person name="Reinhardt R."/>
            <person name="Mussmann M."/>
            <person name="Amann R."/>
            <person name="Schreiber L."/>
        </authorList>
    </citation>
    <scope>NUCLEOTIDE SEQUENCE [LARGE SCALE GENOMIC DNA]</scope>
    <source>
        <strain evidence="3">DSM 10523 / SB164P1</strain>
    </source>
</reference>
<accession>M1P700</accession>
<name>M1P700_DESSD</name>
<dbReference type="eggNOG" id="ENOG5032XZD">
    <property type="taxonomic scope" value="Bacteria"/>
</dbReference>
<dbReference type="HOGENOM" id="CLU_646779_0_0_7"/>